<dbReference type="Pfam" id="PF01968">
    <property type="entry name" value="Hydantoinase_A"/>
    <property type="match status" value="1"/>
</dbReference>
<dbReference type="InterPro" id="IPR002821">
    <property type="entry name" value="Hydantoinase_A"/>
</dbReference>
<feature type="domain" description="Acetophenone carboxylase-like C-terminal" evidence="5">
    <location>
        <begin position="512"/>
        <end position="681"/>
    </location>
</feature>
<accession>A0ABR2VGR1</accession>
<dbReference type="Proteomes" id="UP001408356">
    <property type="component" value="Unassembled WGS sequence"/>
</dbReference>
<dbReference type="InterPro" id="IPR008040">
    <property type="entry name" value="Hydant_A_N"/>
</dbReference>
<dbReference type="Pfam" id="PF19278">
    <property type="entry name" value="Hydant_A_C"/>
    <property type="match status" value="1"/>
</dbReference>
<sequence length="1360" mass="147921">MASESRYRLGVDVGGTFTDILLLEELSGQTWRTKVPSTPEDQSVGVCNGIDQVMRQIPDASNVQLQVVNHGTTVGTNAILEQKGARVALIVTEGYKDVLQTRRSQIPGGLAGWIMWEKPEPLAPLELTVESPGRISTEGVEVRSFDEQLFIKRIQPILNDKPDAVTISLLNSFANPSHEQAALRILNELLPNVPVSLSSDVLPELMEYERTVTTVANSYIKPQVALYLSNLKKALASKTKHLQILRSDGGLSSVSLASQFPVTLALSGPAGGVAGVSSVVSAHTEFKNLITLDMGGTSTDVALIENGAPRIRRETEVGDLKVRSPSVDVRTVGAGGGSLVSVPEISKALRVGPESAGAVPGPACYDKGGSRATVTDANAVLGYLPEYLLGGAFKLNLEASKKAVQNIADDLGVGLFEAAEGILKIANETMYGALRLVSVEQGYDPRDFSLVAFGGAGPLHGNAVGKLLGAFPVIVPPSPGVLCAWGDATTLLRHEVSMTLIRVLANTKIEDVVTSYDTLFVKARDVMLAEQGVPVDQQVYKYEADLRYVGQAITIPVSFELEMLKKEGLEYLREQFELAHQHLFTYRLPSNVEIINLRIVAEEEKSEMTVRRLQKAAAPEPPSSAIQSRAPFVYEGKVYEDSPIWDRSALLCGHAIEGPCIISEMDSNTVIFPGYQAKVDHVGNLLIYPIEGAGDGAADPSSKAGELDSVTVDIFESALRNARNEMDTLVTRVSMSPAIREQQDEFNVIAEPSGKMIAGQFGSFIGEFLTAWKGTRYWALWTLPGILFEEGDVFITNDPYAVSGAISHLNDWLVLLPIHCDGKLNLVVVAWTANFGHMTDGGGTVPGSLPTNASTIFQEGLQIPIVKLASRGVLVDGVVDLIFRNCRLPEWNRADTHALVTACRLAGKRMRELYTRFGEKQYFGAIDALLSRNRKTISNIISTTLPDKPVYFEDWIDDDGIGLGPWKIACTMSKQDGRLKFDFDGTFPQSPSSINYYLSHNMFRMFIGIYLITVFDPQTVVNDGFHDLVDVDIPKGTLLNPVRPGALSTRTHLLGRVMDLISGLFGQVTPEFMTAGGFSDSPHFMYSGFREDGSSWLLYQISFGGIPGRPIGDGMDGHSLWPGMKSVPNEYLELYYPLRLEKYSTVPDSGGPGLYRGGNAQCITYRFLCDGEVSIHDDRWLSKPWGVLGGEPGARSRKALIRVDGTVKVLGSKCDHIKVCDGDLLEYVTWGGGGWGDALKRDPETVALEVRRGLVTVEGARRYGVVVQLRTPAEPTTAFVELADTQALRETMMAQKPDSQGGPGIFNRGGTIEELAARALEETGLPAPKHPGSVKLHGPMVNLPYVKEWAKQHAHLRKDL</sequence>
<evidence type="ECO:0000313" key="6">
    <source>
        <dbReference type="EMBL" id="KAK9426123.1"/>
    </source>
</evidence>
<proteinExistence type="inferred from homology"/>
<feature type="domain" description="Hydantoinase/oxoprolinase N-terminal" evidence="4">
    <location>
        <begin position="8"/>
        <end position="189"/>
    </location>
</feature>
<dbReference type="InterPro" id="IPR049517">
    <property type="entry name" value="ACX-like_C"/>
</dbReference>
<evidence type="ECO:0000259" key="4">
    <source>
        <dbReference type="Pfam" id="PF05378"/>
    </source>
</evidence>
<dbReference type="InterPro" id="IPR003692">
    <property type="entry name" value="Hydantoinase_B"/>
</dbReference>
<dbReference type="Pfam" id="PF02538">
    <property type="entry name" value="Hydantoinase_B"/>
    <property type="match status" value="1"/>
</dbReference>
<name>A0ABR2VGR1_9PEZI</name>
<evidence type="ECO:0000259" key="3">
    <source>
        <dbReference type="Pfam" id="PF02538"/>
    </source>
</evidence>
<dbReference type="Pfam" id="PF05378">
    <property type="entry name" value="Hydant_A_N"/>
    <property type="match status" value="1"/>
</dbReference>
<gene>
    <name evidence="6" type="ORF">SUNI508_12577</name>
</gene>
<evidence type="ECO:0000256" key="1">
    <source>
        <dbReference type="ARBA" id="ARBA00010403"/>
    </source>
</evidence>
<dbReference type="EMBL" id="JARVKF010000005">
    <property type="protein sequence ID" value="KAK9426123.1"/>
    <property type="molecule type" value="Genomic_DNA"/>
</dbReference>
<dbReference type="PANTHER" id="PTHR11365">
    <property type="entry name" value="5-OXOPROLINASE RELATED"/>
    <property type="match status" value="1"/>
</dbReference>
<evidence type="ECO:0000259" key="5">
    <source>
        <dbReference type="Pfam" id="PF19278"/>
    </source>
</evidence>
<organism evidence="6 7">
    <name type="scientific">Seiridium unicorne</name>
    <dbReference type="NCBI Taxonomy" id="138068"/>
    <lineage>
        <taxon>Eukaryota</taxon>
        <taxon>Fungi</taxon>
        <taxon>Dikarya</taxon>
        <taxon>Ascomycota</taxon>
        <taxon>Pezizomycotina</taxon>
        <taxon>Sordariomycetes</taxon>
        <taxon>Xylariomycetidae</taxon>
        <taxon>Amphisphaeriales</taxon>
        <taxon>Sporocadaceae</taxon>
        <taxon>Seiridium</taxon>
    </lineage>
</organism>
<keyword evidence="7" id="KW-1185">Reference proteome</keyword>
<comment type="similarity">
    <text evidence="1">Belongs to the oxoprolinase family.</text>
</comment>
<dbReference type="PANTHER" id="PTHR11365:SF23">
    <property type="entry name" value="HYPOTHETICAL 5-OXOPROLINASE (EUROFUNG)-RELATED"/>
    <property type="match status" value="1"/>
</dbReference>
<protein>
    <submittedName>
        <fullName evidence="6">5-oxoprolinase</fullName>
    </submittedName>
</protein>
<feature type="domain" description="Hydantoinase B/oxoprolinase" evidence="3">
    <location>
        <begin position="708"/>
        <end position="1237"/>
    </location>
</feature>
<evidence type="ECO:0000259" key="2">
    <source>
        <dbReference type="Pfam" id="PF01968"/>
    </source>
</evidence>
<reference evidence="6 7" key="1">
    <citation type="journal article" date="2024" name="J. Plant Pathol.">
        <title>Sequence and assembly of the genome of Seiridium unicorne, isolate CBS 538.82, causal agent of cypress canker disease.</title>
        <authorList>
            <person name="Scali E."/>
            <person name="Rocca G.D."/>
            <person name="Danti R."/>
            <person name="Garbelotto M."/>
            <person name="Barberini S."/>
            <person name="Baroncelli R."/>
            <person name="Emiliani G."/>
        </authorList>
    </citation>
    <scope>NUCLEOTIDE SEQUENCE [LARGE SCALE GENOMIC DNA]</scope>
    <source>
        <strain evidence="6 7">BM-138-508</strain>
    </source>
</reference>
<comment type="caution">
    <text evidence="6">The sequence shown here is derived from an EMBL/GenBank/DDBJ whole genome shotgun (WGS) entry which is preliminary data.</text>
</comment>
<feature type="domain" description="Hydantoinase A/oxoprolinase" evidence="2">
    <location>
        <begin position="210"/>
        <end position="495"/>
    </location>
</feature>
<evidence type="ECO:0000313" key="7">
    <source>
        <dbReference type="Proteomes" id="UP001408356"/>
    </source>
</evidence>
<dbReference type="InterPro" id="IPR045079">
    <property type="entry name" value="Oxoprolinase-like"/>
</dbReference>